<organism evidence="2 3">
    <name type="scientific">Hibiscus sabdariffa</name>
    <name type="common">roselle</name>
    <dbReference type="NCBI Taxonomy" id="183260"/>
    <lineage>
        <taxon>Eukaryota</taxon>
        <taxon>Viridiplantae</taxon>
        <taxon>Streptophyta</taxon>
        <taxon>Embryophyta</taxon>
        <taxon>Tracheophyta</taxon>
        <taxon>Spermatophyta</taxon>
        <taxon>Magnoliopsida</taxon>
        <taxon>eudicotyledons</taxon>
        <taxon>Gunneridae</taxon>
        <taxon>Pentapetalae</taxon>
        <taxon>rosids</taxon>
        <taxon>malvids</taxon>
        <taxon>Malvales</taxon>
        <taxon>Malvaceae</taxon>
        <taxon>Malvoideae</taxon>
        <taxon>Hibiscus</taxon>
    </lineage>
</organism>
<evidence type="ECO:0000313" key="3">
    <source>
        <dbReference type="Proteomes" id="UP001396334"/>
    </source>
</evidence>
<keyword evidence="3" id="KW-1185">Reference proteome</keyword>
<evidence type="ECO:0000313" key="2">
    <source>
        <dbReference type="EMBL" id="KAK8991304.1"/>
    </source>
</evidence>
<dbReference type="Proteomes" id="UP001396334">
    <property type="component" value="Unassembled WGS sequence"/>
</dbReference>
<name>A0ABR2PSE3_9ROSI</name>
<dbReference type="PANTHER" id="PTHR34198">
    <property type="entry name" value="OS01G0175100 PROTEIN"/>
    <property type="match status" value="1"/>
</dbReference>
<gene>
    <name evidence="2" type="ORF">V6N11_062322</name>
</gene>
<dbReference type="EMBL" id="JBBPBN010000052">
    <property type="protein sequence ID" value="KAK8991304.1"/>
    <property type="molecule type" value="Genomic_DNA"/>
</dbReference>
<reference evidence="2 3" key="1">
    <citation type="journal article" date="2024" name="G3 (Bethesda)">
        <title>Genome assembly of Hibiscus sabdariffa L. provides insights into metabolisms of medicinal natural products.</title>
        <authorList>
            <person name="Kim T."/>
        </authorList>
    </citation>
    <scope>NUCLEOTIDE SEQUENCE [LARGE SCALE GENOMIC DNA]</scope>
    <source>
        <strain evidence="2">TK-2024</strain>
        <tissue evidence="2">Old leaves</tissue>
    </source>
</reference>
<proteinExistence type="predicted"/>
<comment type="caution">
    <text evidence="2">The sequence shown here is derived from an EMBL/GenBank/DDBJ whole genome shotgun (WGS) entry which is preliminary data.</text>
</comment>
<sequence length="131" mass="14531">MANHLLTFRPTGVNACAIPVHLRPDSVRRKSTVSSSSTSWFASLFGVSSDPSYVDSDNETEQEKTRQVESETETDAGQKSARARFPPGRFTEDKARQLRMMTSNTSSFHDVMYHSAIASRLASDFTDHSAL</sequence>
<dbReference type="PANTHER" id="PTHR34198:SF21">
    <property type="entry name" value="PROTEIN, PUTATIVE-RELATED"/>
    <property type="match status" value="1"/>
</dbReference>
<evidence type="ECO:0000256" key="1">
    <source>
        <dbReference type="SAM" id="MobiDB-lite"/>
    </source>
</evidence>
<protein>
    <submittedName>
        <fullName evidence="2">Uncharacterized protein</fullName>
    </submittedName>
</protein>
<accession>A0ABR2PSE3</accession>
<feature type="region of interest" description="Disordered" evidence="1">
    <location>
        <begin position="46"/>
        <end position="96"/>
    </location>
</feature>